<dbReference type="AlphaFoldDB" id="A0A1M5V2F3"/>
<proteinExistence type="predicted"/>
<gene>
    <name evidence="5" type="ORF">SAMN05444281_1451</name>
</gene>
<dbReference type="InterPro" id="IPR050498">
    <property type="entry name" value="Ycf3"/>
</dbReference>
<dbReference type="SMART" id="SM00028">
    <property type="entry name" value="TPR"/>
    <property type="match status" value="6"/>
</dbReference>
<evidence type="ECO:0000256" key="3">
    <source>
        <dbReference type="PROSITE-ProRule" id="PRU00339"/>
    </source>
</evidence>
<dbReference type="Pfam" id="PF13174">
    <property type="entry name" value="TPR_6"/>
    <property type="match status" value="1"/>
</dbReference>
<keyword evidence="1" id="KW-0677">Repeat</keyword>
<dbReference type="InterPro" id="IPR019734">
    <property type="entry name" value="TPR_rpt"/>
</dbReference>
<feature type="repeat" description="TPR" evidence="3">
    <location>
        <begin position="185"/>
        <end position="218"/>
    </location>
</feature>
<dbReference type="PROSITE" id="PS50005">
    <property type="entry name" value="TPR"/>
    <property type="match status" value="4"/>
</dbReference>
<dbReference type="EMBL" id="FQXQ01000003">
    <property type="protein sequence ID" value="SHH69435.1"/>
    <property type="molecule type" value="Genomic_DNA"/>
</dbReference>
<dbReference type="PANTHER" id="PTHR44858">
    <property type="entry name" value="TETRATRICOPEPTIDE REPEAT PROTEIN 6"/>
    <property type="match status" value="1"/>
</dbReference>
<dbReference type="Pfam" id="PF13414">
    <property type="entry name" value="TPR_11"/>
    <property type="match status" value="1"/>
</dbReference>
<feature type="repeat" description="TPR" evidence="3">
    <location>
        <begin position="84"/>
        <end position="117"/>
    </location>
</feature>
<feature type="signal peptide" evidence="4">
    <location>
        <begin position="1"/>
        <end position="20"/>
    </location>
</feature>
<keyword evidence="2 3" id="KW-0802">TPR repeat</keyword>
<sequence>MKKRLISLFVLLMFISKIHCQSTNVTYGDSLFLLGNYSKAIEVYKNNNLEDVDEKIAEAYLGIGNYELALEYYKKGITSTPNNILVKYKYGKLLSRTKKYEEALKVFNELIELDDSNPNYHYELGIVLEHKKNKLALNKFYKVFKLDSTHQKSIFKLAKNQLIKRHYDSVNYYINVGLKSYSNNVALINLKAQNYYHHKEYSEAIKWFQKLIALNESNQFIHEKLSSCYQNTNQLPLAIKHILLALKFEEKNADNLYGLGLLYEQEEDYINAENFIEEAISVLKVPLDKKYLRLGYVQCQQQKYPEAIKSFQKAIKENDKNEDAHFYLIYVKDRYYKDFDIKLYDDFMKKFPKTKYKTTVKTRLKLYRKEKFLKGDKED</sequence>
<accession>A0A1M5V2F3</accession>
<evidence type="ECO:0000313" key="5">
    <source>
        <dbReference type="EMBL" id="SHH69435.1"/>
    </source>
</evidence>
<reference evidence="6" key="1">
    <citation type="submission" date="2016-11" db="EMBL/GenBank/DDBJ databases">
        <authorList>
            <person name="Varghese N."/>
            <person name="Submissions S."/>
        </authorList>
    </citation>
    <scope>NUCLEOTIDE SEQUENCE [LARGE SCALE GENOMIC DNA]</scope>
    <source>
        <strain evidence="6">DSM 100572</strain>
    </source>
</reference>
<dbReference type="OrthoDB" id="9810596at2"/>
<organism evidence="5 6">
    <name type="scientific">Wenyingzhuangia marina</name>
    <dbReference type="NCBI Taxonomy" id="1195760"/>
    <lineage>
        <taxon>Bacteria</taxon>
        <taxon>Pseudomonadati</taxon>
        <taxon>Bacteroidota</taxon>
        <taxon>Flavobacteriia</taxon>
        <taxon>Flavobacteriales</taxon>
        <taxon>Flavobacteriaceae</taxon>
        <taxon>Wenyingzhuangia</taxon>
    </lineage>
</organism>
<feature type="chain" id="PRO_5012567656" evidence="4">
    <location>
        <begin position="21"/>
        <end position="379"/>
    </location>
</feature>
<name>A0A1M5V2F3_9FLAO</name>
<dbReference type="Pfam" id="PF13181">
    <property type="entry name" value="TPR_8"/>
    <property type="match status" value="2"/>
</dbReference>
<dbReference type="SUPFAM" id="SSF48452">
    <property type="entry name" value="TPR-like"/>
    <property type="match status" value="1"/>
</dbReference>
<evidence type="ECO:0000256" key="4">
    <source>
        <dbReference type="SAM" id="SignalP"/>
    </source>
</evidence>
<feature type="repeat" description="TPR" evidence="3">
    <location>
        <begin position="50"/>
        <end position="83"/>
    </location>
</feature>
<dbReference type="PANTHER" id="PTHR44858:SF1">
    <property type="entry name" value="UDP-N-ACETYLGLUCOSAMINE--PEPTIDE N-ACETYLGLUCOSAMINYLTRANSFERASE SPINDLY-RELATED"/>
    <property type="match status" value="1"/>
</dbReference>
<dbReference type="Proteomes" id="UP000184109">
    <property type="component" value="Unassembled WGS sequence"/>
</dbReference>
<evidence type="ECO:0000256" key="2">
    <source>
        <dbReference type="ARBA" id="ARBA00022803"/>
    </source>
</evidence>
<evidence type="ECO:0000256" key="1">
    <source>
        <dbReference type="ARBA" id="ARBA00022737"/>
    </source>
</evidence>
<feature type="repeat" description="TPR" evidence="3">
    <location>
        <begin position="288"/>
        <end position="321"/>
    </location>
</feature>
<evidence type="ECO:0000313" key="6">
    <source>
        <dbReference type="Proteomes" id="UP000184109"/>
    </source>
</evidence>
<protein>
    <submittedName>
        <fullName evidence="5">Tetratricopeptide repeat-containing protein</fullName>
    </submittedName>
</protein>
<dbReference type="InterPro" id="IPR011990">
    <property type="entry name" value="TPR-like_helical_dom_sf"/>
</dbReference>
<keyword evidence="6" id="KW-1185">Reference proteome</keyword>
<dbReference type="STRING" id="1195760.SAMN05444281_1451"/>
<dbReference type="RefSeq" id="WP_073120890.1">
    <property type="nucleotide sequence ID" value="NZ_BMEN01000003.1"/>
</dbReference>
<keyword evidence="4" id="KW-0732">Signal</keyword>
<dbReference type="Gene3D" id="1.25.40.10">
    <property type="entry name" value="Tetratricopeptide repeat domain"/>
    <property type="match status" value="3"/>
</dbReference>